<feature type="transmembrane region" description="Helical" evidence="8">
    <location>
        <begin position="641"/>
        <end position="663"/>
    </location>
</feature>
<dbReference type="PANTHER" id="PTHR30252:SF3">
    <property type="entry name" value="PYRUVATE_PROTON SYMPORTER BTST"/>
    <property type="match status" value="1"/>
</dbReference>
<keyword evidence="6 8" id="KW-1133">Transmembrane helix</keyword>
<reference evidence="10 11" key="1">
    <citation type="submission" date="2015-09" db="EMBL/GenBank/DDBJ databases">
        <title>Draft genome sequence of Hydrogenibacillus schlegelii DSM 2000.</title>
        <authorList>
            <person name="Hemp J."/>
        </authorList>
    </citation>
    <scope>NUCLEOTIDE SEQUENCE [LARGE SCALE GENOMIC DNA]</scope>
    <source>
        <strain evidence="10 11">MA 48</strain>
    </source>
</reference>
<evidence type="ECO:0000256" key="3">
    <source>
        <dbReference type="ARBA" id="ARBA00022448"/>
    </source>
</evidence>
<feature type="transmembrane region" description="Helical" evidence="8">
    <location>
        <begin position="36"/>
        <end position="53"/>
    </location>
</feature>
<dbReference type="PANTHER" id="PTHR30252">
    <property type="entry name" value="INNER MEMBRANE PEPTIDE TRANSPORTER"/>
    <property type="match status" value="1"/>
</dbReference>
<feature type="transmembrane region" description="Helical" evidence="8">
    <location>
        <begin position="120"/>
        <end position="139"/>
    </location>
</feature>
<evidence type="ECO:0000256" key="7">
    <source>
        <dbReference type="ARBA" id="ARBA00023136"/>
    </source>
</evidence>
<feature type="transmembrane region" description="Helical" evidence="8">
    <location>
        <begin position="509"/>
        <end position="529"/>
    </location>
</feature>
<feature type="domain" description="CstA N-terminal" evidence="9">
    <location>
        <begin position="34"/>
        <end position="590"/>
    </location>
</feature>
<feature type="transmembrane region" description="Helical" evidence="8">
    <location>
        <begin position="464"/>
        <end position="488"/>
    </location>
</feature>
<keyword evidence="7 8" id="KW-0472">Membrane</keyword>
<feature type="transmembrane region" description="Helical" evidence="8">
    <location>
        <begin position="326"/>
        <end position="346"/>
    </location>
</feature>
<dbReference type="EMBL" id="JXBB01000013">
    <property type="protein sequence ID" value="OAR04564.1"/>
    <property type="molecule type" value="Genomic_DNA"/>
</dbReference>
<comment type="similarity">
    <text evidence="2">Belongs to the peptide transporter carbon starvation (CstA) (TC 2.A.114) family.</text>
</comment>
<evidence type="ECO:0000313" key="10">
    <source>
        <dbReference type="EMBL" id="OAR04564.1"/>
    </source>
</evidence>
<dbReference type="AlphaFoldDB" id="A0A132N7M0"/>
<feature type="transmembrane region" description="Helical" evidence="8">
    <location>
        <begin position="366"/>
        <end position="386"/>
    </location>
</feature>
<keyword evidence="3" id="KW-0813">Transport</keyword>
<dbReference type="Proteomes" id="UP000243024">
    <property type="component" value="Unassembled WGS sequence"/>
</dbReference>
<evidence type="ECO:0000256" key="5">
    <source>
        <dbReference type="ARBA" id="ARBA00022692"/>
    </source>
</evidence>
<dbReference type="OrthoDB" id="9761224at2"/>
<evidence type="ECO:0000313" key="11">
    <source>
        <dbReference type="Proteomes" id="UP000243024"/>
    </source>
</evidence>
<comment type="caution">
    <text evidence="10">The sequence shown here is derived from an EMBL/GenBank/DDBJ whole genome shotgun (WGS) entry which is preliminary data.</text>
</comment>
<feature type="transmembrane region" description="Helical" evidence="8">
    <location>
        <begin position="572"/>
        <end position="593"/>
    </location>
</feature>
<feature type="transmembrane region" description="Helical" evidence="8">
    <location>
        <begin position="159"/>
        <end position="184"/>
    </location>
</feature>
<keyword evidence="11" id="KW-1185">Reference proteome</keyword>
<feature type="transmembrane region" description="Helical" evidence="8">
    <location>
        <begin position="257"/>
        <end position="277"/>
    </location>
</feature>
<name>A0A132N7M0_HYDSH</name>
<keyword evidence="4" id="KW-1003">Cell membrane</keyword>
<feature type="transmembrane region" description="Helical" evidence="8">
    <location>
        <begin position="190"/>
        <end position="210"/>
    </location>
</feature>
<evidence type="ECO:0000259" key="9">
    <source>
        <dbReference type="Pfam" id="PF02554"/>
    </source>
</evidence>
<dbReference type="InterPro" id="IPR003706">
    <property type="entry name" value="CstA_N"/>
</dbReference>
<dbReference type="STRING" id="1484.SA87_07780"/>
<organism evidence="10 11">
    <name type="scientific">Hydrogenibacillus schlegelii</name>
    <name type="common">Bacillus schlegelii</name>
    <dbReference type="NCBI Taxonomy" id="1484"/>
    <lineage>
        <taxon>Bacteria</taxon>
        <taxon>Bacillati</taxon>
        <taxon>Bacillota</taxon>
        <taxon>Bacilli</taxon>
        <taxon>Bacillales</taxon>
        <taxon>Bacillales Family X. Incertae Sedis</taxon>
        <taxon>Hydrogenibacillus</taxon>
    </lineage>
</organism>
<comment type="subcellular location">
    <subcellularLocation>
        <location evidence="1">Cell membrane</location>
        <topology evidence="1">Multi-pass membrane protein</topology>
    </subcellularLocation>
</comment>
<dbReference type="Pfam" id="PF02554">
    <property type="entry name" value="CstA"/>
    <property type="match status" value="1"/>
</dbReference>
<proteinExistence type="inferred from homology"/>
<feature type="transmembrane region" description="Helical" evidence="8">
    <location>
        <begin position="94"/>
        <end position="114"/>
    </location>
</feature>
<dbReference type="GO" id="GO:0009267">
    <property type="term" value="P:cellular response to starvation"/>
    <property type="evidence" value="ECO:0007669"/>
    <property type="project" value="InterPro"/>
</dbReference>
<feature type="transmembrane region" description="Helical" evidence="8">
    <location>
        <begin position="289"/>
        <end position="306"/>
    </location>
</feature>
<dbReference type="RefSeq" id="WP_066200434.1">
    <property type="nucleotide sequence ID" value="NZ_CBCSAS010000021.1"/>
</dbReference>
<keyword evidence="5 8" id="KW-0812">Transmembrane</keyword>
<feature type="transmembrane region" description="Helical" evidence="8">
    <location>
        <begin position="541"/>
        <end position="565"/>
    </location>
</feature>
<accession>A0A132N7M0</accession>
<evidence type="ECO:0000256" key="1">
    <source>
        <dbReference type="ARBA" id="ARBA00004651"/>
    </source>
</evidence>
<feature type="transmembrane region" description="Helical" evidence="8">
    <location>
        <begin position="219"/>
        <end position="237"/>
    </location>
</feature>
<evidence type="ECO:0000256" key="2">
    <source>
        <dbReference type="ARBA" id="ARBA00007755"/>
    </source>
</evidence>
<evidence type="ECO:0000256" key="4">
    <source>
        <dbReference type="ARBA" id="ARBA00022475"/>
    </source>
</evidence>
<protein>
    <submittedName>
        <fullName evidence="10">Carbon starvation protein A</fullName>
    </submittedName>
</protein>
<dbReference type="InterPro" id="IPR051605">
    <property type="entry name" value="CstA"/>
</dbReference>
<dbReference type="GO" id="GO:0005886">
    <property type="term" value="C:plasma membrane"/>
    <property type="evidence" value="ECO:0007669"/>
    <property type="project" value="UniProtKB-SubCell"/>
</dbReference>
<sequence length="684" mass="73698">MTRRIASILLWGLIAALGAVAFAVLALARGETVNAAWLLTAAIVTYAVAYRFYSRFIATRIFALDDRRATPAEVRNDGKDYVPMNKWVLFGHHFAAIAGAGPLVGPVLAAQMGYLPGTLWILIGVALAGAVQDMVVLIASMRRDGKSLGQIAREEIGPVGGIVASIGTLSILVILVAVLALVVVKALAQSPWGVFTVAMTIPIAMFMGVYMRFIRPGKVLEGSLIGFVLLMLALYFGRTVAENPALAPYFTFDAGTLAILIAVYGFLASVLPVWLLLAPRDYLSSFLKIGTIVLLAIGIFIVMPEIRMPAVTRFVDGTGPVFSGPLFPFLFITIACGAVSGFHSLVASGTTPKLIEKESHARMIGYGAMLMESFVAIMAMIAAAHLEPGLYFAMNAPAAVIGTTAEQAAAKVSEWGFVISPELIEQMAKDVGEQTILSRTGGAPTLAVGMAEIFSQFMAGAKAFWYHFAILFEAVFILTTVDAGTRIGRFILQDLVGNVYKPFARTDRWVNNVVASAIFTAMWGYFVYWGAIDPFGGINSLWALFGISNQMLAAIALAVGTTVLIKMGKARYAWVTVVPFTWLLATTLTAALMKLFSANPAVGFLAHAAKYQAGIDRGEVLAPAADMRVMQQIVFNDRLDAVVTGFFILVVVTLVLSAFRLWYRILVQKERVPLMESPYVPSKL</sequence>
<gene>
    <name evidence="10" type="ORF">SA87_07780</name>
</gene>
<evidence type="ECO:0000256" key="6">
    <source>
        <dbReference type="ARBA" id="ARBA00022989"/>
    </source>
</evidence>
<evidence type="ECO:0000256" key="8">
    <source>
        <dbReference type="SAM" id="Phobius"/>
    </source>
</evidence>